<keyword evidence="2" id="KW-1185">Reference proteome</keyword>
<reference evidence="1 2" key="1">
    <citation type="journal article" date="2012" name="Proc. Natl. Acad. Sci. U.S.A.">
        <title>Comparative genomics of Ceriporiopsis subvermispora and Phanerochaete chrysosporium provide insight into selective ligninolysis.</title>
        <authorList>
            <person name="Fernandez-Fueyo E."/>
            <person name="Ruiz-Duenas F.J."/>
            <person name="Ferreira P."/>
            <person name="Floudas D."/>
            <person name="Hibbett D.S."/>
            <person name="Canessa P."/>
            <person name="Larrondo L.F."/>
            <person name="James T.Y."/>
            <person name="Seelenfreund D."/>
            <person name="Lobos S."/>
            <person name="Polanco R."/>
            <person name="Tello M."/>
            <person name="Honda Y."/>
            <person name="Watanabe T."/>
            <person name="Watanabe T."/>
            <person name="Ryu J.S."/>
            <person name="Kubicek C.P."/>
            <person name="Schmoll M."/>
            <person name="Gaskell J."/>
            <person name="Hammel K.E."/>
            <person name="St John F.J."/>
            <person name="Vanden Wymelenberg A."/>
            <person name="Sabat G."/>
            <person name="Splinter BonDurant S."/>
            <person name="Syed K."/>
            <person name="Yadav J.S."/>
            <person name="Doddapaneni H."/>
            <person name="Subramanian V."/>
            <person name="Lavin J.L."/>
            <person name="Oguiza J.A."/>
            <person name="Perez G."/>
            <person name="Pisabarro A.G."/>
            <person name="Ramirez L."/>
            <person name="Santoyo F."/>
            <person name="Master E."/>
            <person name="Coutinho P.M."/>
            <person name="Henrissat B."/>
            <person name="Lombard V."/>
            <person name="Magnuson J.K."/>
            <person name="Kuees U."/>
            <person name="Hori C."/>
            <person name="Igarashi K."/>
            <person name="Samejima M."/>
            <person name="Held B.W."/>
            <person name="Barry K.W."/>
            <person name="LaButti K.M."/>
            <person name="Lapidus A."/>
            <person name="Lindquist E.A."/>
            <person name="Lucas S.M."/>
            <person name="Riley R."/>
            <person name="Salamov A.A."/>
            <person name="Hoffmeister D."/>
            <person name="Schwenk D."/>
            <person name="Hadar Y."/>
            <person name="Yarden O."/>
            <person name="de Vries R.P."/>
            <person name="Wiebenga A."/>
            <person name="Stenlid J."/>
            <person name="Eastwood D."/>
            <person name="Grigoriev I.V."/>
            <person name="Berka R.M."/>
            <person name="Blanchette R.A."/>
            <person name="Kersten P."/>
            <person name="Martinez A.T."/>
            <person name="Vicuna R."/>
            <person name="Cullen D."/>
        </authorList>
    </citation>
    <scope>NUCLEOTIDE SEQUENCE [LARGE SCALE GENOMIC DNA]</scope>
    <source>
        <strain evidence="1 2">B</strain>
    </source>
</reference>
<dbReference type="EMBL" id="KB445810">
    <property type="protein sequence ID" value="EMD32567.1"/>
    <property type="molecule type" value="Genomic_DNA"/>
</dbReference>
<sequence>MSIAQAQMAMATAAVNSTQWANDLSGLSKSFQATFDGSNAIIEALTQVFGANHPVPSNLPGGGWNSVQNSVFGPSSAAEADANTLVKYCNEFNTLIAEMLAYHRSGPEDGSTGVFCAELMNNFTNTLNNTALTSITSPTAFSDFLSTLNSVAGAYQTALIQIESSEDANIQSVNNSIQTEQTNLNNANGELAGVSVAIGLIALADIGAMVAFPEAIPELLHAGADIIASEVDDLADAISQRSTAQTQLQNYQASKQTYLTQVDDVTQLKEMIKDYVTTVQQCQTAVGVFNGILAGLKQDVANALTWAQAGALTDPNVTSQYPPIAGYAATQSNLYSSLAQTLTTWGKGFVNPSE</sequence>
<accession>M2R2U3</accession>
<evidence type="ECO:0000313" key="2">
    <source>
        <dbReference type="Proteomes" id="UP000016930"/>
    </source>
</evidence>
<dbReference type="HOGENOM" id="CLU_783027_0_0_1"/>
<name>M2R2U3_CERS8</name>
<evidence type="ECO:0000313" key="1">
    <source>
        <dbReference type="EMBL" id="EMD32567.1"/>
    </source>
</evidence>
<dbReference type="Proteomes" id="UP000016930">
    <property type="component" value="Unassembled WGS sequence"/>
</dbReference>
<gene>
    <name evidence="1" type="ORF">CERSUDRAFT_77275</name>
</gene>
<organism evidence="1 2">
    <name type="scientific">Ceriporiopsis subvermispora (strain B)</name>
    <name type="common">White-rot fungus</name>
    <name type="synonym">Gelatoporia subvermispora</name>
    <dbReference type="NCBI Taxonomy" id="914234"/>
    <lineage>
        <taxon>Eukaryota</taxon>
        <taxon>Fungi</taxon>
        <taxon>Dikarya</taxon>
        <taxon>Basidiomycota</taxon>
        <taxon>Agaricomycotina</taxon>
        <taxon>Agaricomycetes</taxon>
        <taxon>Polyporales</taxon>
        <taxon>Gelatoporiaceae</taxon>
        <taxon>Gelatoporia</taxon>
    </lineage>
</organism>
<dbReference type="AlphaFoldDB" id="M2R2U3"/>
<dbReference type="Gene3D" id="1.20.1170.10">
    <property type="match status" value="1"/>
</dbReference>
<proteinExistence type="predicted"/>
<dbReference type="SUPFAM" id="SSF58100">
    <property type="entry name" value="Bacterial hemolysins"/>
    <property type="match status" value="1"/>
</dbReference>
<protein>
    <submittedName>
        <fullName evidence="1">Uncharacterized protein</fullName>
    </submittedName>
</protein>